<comment type="caution">
    <text evidence="1">The sequence shown here is derived from an EMBL/GenBank/DDBJ whole genome shotgun (WGS) entry which is preliminary data.</text>
</comment>
<evidence type="ECO:0000313" key="2">
    <source>
        <dbReference type="Proteomes" id="UP000434052"/>
    </source>
</evidence>
<proteinExistence type="predicted"/>
<dbReference type="SUPFAM" id="SSF102462">
    <property type="entry name" value="Peptidyl-tRNA hydrolase II"/>
    <property type="match status" value="1"/>
</dbReference>
<dbReference type="InterPro" id="IPR023476">
    <property type="entry name" value="Pep_tRNA_hydro_II_dom_sf"/>
</dbReference>
<dbReference type="Pfam" id="PF09391">
    <property type="entry name" value="DUF2000"/>
    <property type="match status" value="1"/>
</dbReference>
<dbReference type="OrthoDB" id="1684239at2"/>
<gene>
    <name evidence="1" type="ORF">DQK91_09590</name>
</gene>
<dbReference type="AlphaFoldDB" id="A0A6P1ZGN8"/>
<reference evidence="1 2" key="1">
    <citation type="submission" date="2018-06" db="EMBL/GenBank/DDBJ databases">
        <title>Complete genome of Desulfovibrio marinus P48SEP.</title>
        <authorList>
            <person name="Crispim J.S."/>
            <person name="Vidigal P.M.P."/>
            <person name="Silva L.C.F."/>
            <person name="Araujo L.C."/>
            <person name="Laguardia C.N."/>
            <person name="Dias R.S."/>
            <person name="Sousa M.P."/>
            <person name="Paula S.O."/>
            <person name="Silva C."/>
        </authorList>
    </citation>
    <scope>NUCLEOTIDE SEQUENCE [LARGE SCALE GENOMIC DNA]</scope>
    <source>
        <strain evidence="1 2">P48SEP</strain>
    </source>
</reference>
<dbReference type="EMBL" id="QMIF01000005">
    <property type="protein sequence ID" value="TVM34143.1"/>
    <property type="molecule type" value="Genomic_DNA"/>
</dbReference>
<protein>
    <submittedName>
        <fullName evidence="1">DUF2000 domain-containing protein</fullName>
    </submittedName>
</protein>
<evidence type="ECO:0000313" key="1">
    <source>
        <dbReference type="EMBL" id="TVM34143.1"/>
    </source>
</evidence>
<accession>A0A6P1ZGN8</accession>
<dbReference type="Proteomes" id="UP000434052">
    <property type="component" value="Unassembled WGS sequence"/>
</dbReference>
<dbReference type="InterPro" id="IPR018988">
    <property type="entry name" value="DUF2000"/>
</dbReference>
<dbReference type="Gene3D" id="3.40.1490.10">
    <property type="entry name" value="Bit1"/>
    <property type="match status" value="1"/>
</dbReference>
<organism evidence="1 2">
    <name type="scientific">Oceanidesulfovibrio marinus</name>
    <dbReference type="NCBI Taxonomy" id="370038"/>
    <lineage>
        <taxon>Bacteria</taxon>
        <taxon>Pseudomonadati</taxon>
        <taxon>Thermodesulfobacteriota</taxon>
        <taxon>Desulfovibrionia</taxon>
        <taxon>Desulfovibrionales</taxon>
        <taxon>Desulfovibrionaceae</taxon>
        <taxon>Oceanidesulfovibrio</taxon>
    </lineage>
</organism>
<dbReference type="RefSeq" id="WP_144305141.1">
    <property type="nucleotide sequence ID" value="NZ_QMIF01000005.1"/>
</dbReference>
<sequence length="135" mass="14894">MKFDTKIAIVVRDDLETWQALNVTAFTISGIAGTQDVMGKAYEDGSGQTYLPMIKQPIMVFCADGSTLQAIHEKALRKDIRFTVYTEELFATPNDEENRAAVKAVPTEALNLVGMALYGKKKAIDTVMKGVPLHR</sequence>
<name>A0A6P1ZGN8_9BACT</name>